<evidence type="ECO:0000256" key="12">
    <source>
        <dbReference type="ARBA" id="ARBA00034617"/>
    </source>
</evidence>
<dbReference type="GO" id="GO:0006281">
    <property type="term" value="P:DNA repair"/>
    <property type="evidence" value="ECO:0007669"/>
    <property type="project" value="UniProtKB-UniRule"/>
</dbReference>
<dbReference type="RefSeq" id="WP_138366962.1">
    <property type="nucleotide sequence ID" value="NZ_VCEJ01000004.1"/>
</dbReference>
<comment type="similarity">
    <text evidence="1 15">Belongs to the helicase family. RecG subfamily.</text>
</comment>
<evidence type="ECO:0000313" key="18">
    <source>
        <dbReference type="EMBL" id="TLV01589.1"/>
    </source>
</evidence>
<keyword evidence="3 15" id="KW-0547">Nucleotide-binding</keyword>
<evidence type="ECO:0000313" key="19">
    <source>
        <dbReference type="Proteomes" id="UP000306402"/>
    </source>
</evidence>
<dbReference type="InterPro" id="IPR011545">
    <property type="entry name" value="DEAD/DEAH_box_helicase_dom"/>
</dbReference>
<evidence type="ECO:0000256" key="4">
    <source>
        <dbReference type="ARBA" id="ARBA00022763"/>
    </source>
</evidence>
<evidence type="ECO:0000256" key="14">
    <source>
        <dbReference type="ARBA" id="ARBA00048988"/>
    </source>
</evidence>
<sequence length="706" mass="80898">MTPEQNTSVNTRFFDTKIEFLKGVGPQKAALLNQELSIFTYGDLIQHYPFRHEDRTVFHQIKSLDEQMPAAQIKGKVREWTTVGEGSKKRLVAYFQDSTGLMELVWFQSIPWYQKNLRVNTEYIVYGKPQNFGGRWSITHPEIELATHENELGGYWQPIYPLTEKLRKRFIDSRALSRMIKGLLEISRSHIKETLPENLVQKYRLVSKADALWGYHMPQNQQWLHQAQRRLKFEELFYNQFRLIKNKLLHKTEYPGLIFNKTLLVKEFYEKHLPFQLTGAQIRVLHEIHEDLKTGKQMNRLLQGDVGSGKTIVAFITMLFALDNDAQACLMAPTEILADQHYQGLKKFADLLGINIAKLTGSTKKKEREIIHKELLDGSLHIIVGTHALIEDIVQFKNLGLCIIDEQHRFGVAQRAKLWAKNKSIYPHMLVMTATPIPRTLAMTLYGDLDISAINELPAGRKPIKTVHRYDAHRLSVFGFLKDEIAKGRQIYLVYPLIEESEKMDLKDLMDGYESISRAFPDVPLSILHGKMKSADKDYEMGRFVRGETKMMVATTVIEVGVNVPNASVMVIENAERFGLSQLHQLRGRVGRGAEQSYCILITDYKISKDTKLRIETMCRTNDGFEIAEVDLQLRGPGDMSGTQQSGLVDLLVANLAQDGEILRVARSSAEEILTSDPDLAQPVNQPIRMHLQNLRKEETNWGRIS</sequence>
<comment type="catalytic activity">
    <reaction evidence="14 15">
        <text>ATP + H2O = ADP + phosphate + H(+)</text>
        <dbReference type="Rhea" id="RHEA:13065"/>
        <dbReference type="ChEBI" id="CHEBI:15377"/>
        <dbReference type="ChEBI" id="CHEBI:15378"/>
        <dbReference type="ChEBI" id="CHEBI:30616"/>
        <dbReference type="ChEBI" id="CHEBI:43474"/>
        <dbReference type="ChEBI" id="CHEBI:456216"/>
        <dbReference type="EC" id="5.6.2.4"/>
    </reaction>
</comment>
<dbReference type="PANTHER" id="PTHR47964:SF1">
    <property type="entry name" value="ATP-DEPENDENT DNA HELICASE HOMOLOG RECG, CHLOROPLASTIC"/>
    <property type="match status" value="1"/>
</dbReference>
<feature type="domain" description="Helicase ATP-binding" evidence="16">
    <location>
        <begin position="291"/>
        <end position="454"/>
    </location>
</feature>
<dbReference type="InterPro" id="IPR001650">
    <property type="entry name" value="Helicase_C-like"/>
</dbReference>
<dbReference type="NCBIfam" id="TIGR00643">
    <property type="entry name" value="recG"/>
    <property type="match status" value="1"/>
</dbReference>
<evidence type="ECO:0000256" key="9">
    <source>
        <dbReference type="ARBA" id="ARBA00023172"/>
    </source>
</evidence>
<keyword evidence="8" id="KW-0238">DNA-binding</keyword>
<dbReference type="InterPro" id="IPR012340">
    <property type="entry name" value="NA-bd_OB-fold"/>
</dbReference>
<dbReference type="InterPro" id="IPR045562">
    <property type="entry name" value="RecG_dom3_C"/>
</dbReference>
<dbReference type="GO" id="GO:0016887">
    <property type="term" value="F:ATP hydrolysis activity"/>
    <property type="evidence" value="ECO:0007669"/>
    <property type="project" value="RHEA"/>
</dbReference>
<dbReference type="SMART" id="SM00490">
    <property type="entry name" value="HELICc"/>
    <property type="match status" value="1"/>
</dbReference>
<dbReference type="GO" id="GO:0043138">
    <property type="term" value="F:3'-5' DNA helicase activity"/>
    <property type="evidence" value="ECO:0007669"/>
    <property type="project" value="UniProtKB-EC"/>
</dbReference>
<dbReference type="NCBIfam" id="NF008165">
    <property type="entry name" value="PRK10917.1-3"/>
    <property type="match status" value="1"/>
</dbReference>
<dbReference type="Proteomes" id="UP000306402">
    <property type="component" value="Unassembled WGS sequence"/>
</dbReference>
<evidence type="ECO:0000256" key="6">
    <source>
        <dbReference type="ARBA" id="ARBA00022806"/>
    </source>
</evidence>
<proteinExistence type="inferred from homology"/>
<dbReference type="InterPro" id="IPR014001">
    <property type="entry name" value="Helicase_ATP-bd"/>
</dbReference>
<dbReference type="CDD" id="cd04488">
    <property type="entry name" value="RecG_wedge_OBF"/>
    <property type="match status" value="1"/>
</dbReference>
<accession>A0A5R9KZQ7</accession>
<dbReference type="InterPro" id="IPR047112">
    <property type="entry name" value="RecG/Mfd"/>
</dbReference>
<organism evidence="18 19">
    <name type="scientific">Dyadobacter luticola</name>
    <dbReference type="NCBI Taxonomy" id="1979387"/>
    <lineage>
        <taxon>Bacteria</taxon>
        <taxon>Pseudomonadati</taxon>
        <taxon>Bacteroidota</taxon>
        <taxon>Cytophagia</taxon>
        <taxon>Cytophagales</taxon>
        <taxon>Spirosomataceae</taxon>
        <taxon>Dyadobacter</taxon>
    </lineage>
</organism>
<dbReference type="Gene3D" id="3.40.50.300">
    <property type="entry name" value="P-loop containing nucleotide triphosphate hydrolases"/>
    <property type="match status" value="2"/>
</dbReference>
<keyword evidence="9 15" id="KW-0233">DNA recombination</keyword>
<keyword evidence="7 15" id="KW-0067">ATP-binding</keyword>
<dbReference type="InterPro" id="IPR004609">
    <property type="entry name" value="ATP-dep_DNA_helicase_RecG"/>
</dbReference>
<keyword evidence="10 15" id="KW-0234">DNA repair</keyword>
<dbReference type="SMART" id="SM00487">
    <property type="entry name" value="DEXDc"/>
    <property type="match status" value="1"/>
</dbReference>
<keyword evidence="6 15" id="KW-0347">Helicase</keyword>
<evidence type="ECO:0000256" key="15">
    <source>
        <dbReference type="RuleBase" id="RU363016"/>
    </source>
</evidence>
<dbReference type="SUPFAM" id="SSF50249">
    <property type="entry name" value="Nucleic acid-binding proteins"/>
    <property type="match status" value="1"/>
</dbReference>
<dbReference type="Pfam" id="PF00271">
    <property type="entry name" value="Helicase_C"/>
    <property type="match status" value="1"/>
</dbReference>
<dbReference type="OrthoDB" id="9804325at2"/>
<keyword evidence="4 15" id="KW-0227">DNA damage</keyword>
<evidence type="ECO:0000259" key="16">
    <source>
        <dbReference type="PROSITE" id="PS51192"/>
    </source>
</evidence>
<keyword evidence="11" id="KW-0413">Isomerase</keyword>
<dbReference type="GO" id="GO:0003677">
    <property type="term" value="F:DNA binding"/>
    <property type="evidence" value="ECO:0007669"/>
    <property type="project" value="UniProtKB-KW"/>
</dbReference>
<dbReference type="SUPFAM" id="SSF52540">
    <property type="entry name" value="P-loop containing nucleoside triphosphate hydrolases"/>
    <property type="match status" value="2"/>
</dbReference>
<dbReference type="GO" id="GO:0006310">
    <property type="term" value="P:DNA recombination"/>
    <property type="evidence" value="ECO:0007669"/>
    <property type="project" value="UniProtKB-UniRule"/>
</dbReference>
<protein>
    <recommendedName>
        <fullName evidence="2 15">ATP-dependent DNA helicase RecG</fullName>
        <ecNumber evidence="13 15">5.6.2.4</ecNumber>
    </recommendedName>
</protein>
<dbReference type="EC" id="5.6.2.4" evidence="13 15"/>
<evidence type="ECO:0000256" key="3">
    <source>
        <dbReference type="ARBA" id="ARBA00022741"/>
    </source>
</evidence>
<dbReference type="PROSITE" id="PS51194">
    <property type="entry name" value="HELICASE_CTER"/>
    <property type="match status" value="1"/>
</dbReference>
<gene>
    <name evidence="18" type="primary">recG</name>
    <name evidence="18" type="ORF">FEN17_16490</name>
</gene>
<dbReference type="Pfam" id="PF17191">
    <property type="entry name" value="RecG_wedge"/>
    <property type="match status" value="1"/>
</dbReference>
<dbReference type="CDD" id="cd17992">
    <property type="entry name" value="DEXHc_RecG"/>
    <property type="match status" value="1"/>
</dbReference>
<dbReference type="Gene3D" id="2.40.50.140">
    <property type="entry name" value="Nucleic acid-binding proteins"/>
    <property type="match status" value="1"/>
</dbReference>
<dbReference type="AlphaFoldDB" id="A0A5R9KZQ7"/>
<evidence type="ECO:0000256" key="11">
    <source>
        <dbReference type="ARBA" id="ARBA00023235"/>
    </source>
</evidence>
<comment type="catalytic activity">
    <reaction evidence="12 15">
        <text>Couples ATP hydrolysis with the unwinding of duplex DNA by translocating in the 3'-5' direction.</text>
        <dbReference type="EC" id="5.6.2.4"/>
    </reaction>
</comment>
<dbReference type="InterPro" id="IPR027417">
    <property type="entry name" value="P-loop_NTPase"/>
</dbReference>
<evidence type="ECO:0000256" key="13">
    <source>
        <dbReference type="ARBA" id="ARBA00034808"/>
    </source>
</evidence>
<dbReference type="EMBL" id="VCEJ01000004">
    <property type="protein sequence ID" value="TLV01589.1"/>
    <property type="molecule type" value="Genomic_DNA"/>
</dbReference>
<evidence type="ECO:0000256" key="5">
    <source>
        <dbReference type="ARBA" id="ARBA00022801"/>
    </source>
</evidence>
<evidence type="ECO:0000256" key="2">
    <source>
        <dbReference type="ARBA" id="ARBA00017846"/>
    </source>
</evidence>
<comment type="function">
    <text evidence="15">Plays a critical role in recombination and DNA repair. Helps process Holliday junction intermediates to mature products by catalyzing branch migration. Has replication fork regression activity, unwinds stalled or blocked replication forks to make a HJ that can be resolved. Has a DNA unwinding activity characteristic of a DNA helicase with 3'-5' polarity.</text>
</comment>
<evidence type="ECO:0000256" key="1">
    <source>
        <dbReference type="ARBA" id="ARBA00007504"/>
    </source>
</evidence>
<dbReference type="PROSITE" id="PS51192">
    <property type="entry name" value="HELICASE_ATP_BIND_1"/>
    <property type="match status" value="1"/>
</dbReference>
<dbReference type="PANTHER" id="PTHR47964">
    <property type="entry name" value="ATP-DEPENDENT DNA HELICASE HOMOLOG RECG, CHLOROPLASTIC"/>
    <property type="match status" value="1"/>
</dbReference>
<evidence type="ECO:0000259" key="17">
    <source>
        <dbReference type="PROSITE" id="PS51194"/>
    </source>
</evidence>
<dbReference type="NCBIfam" id="NF008168">
    <property type="entry name" value="PRK10917.2-2"/>
    <property type="match status" value="1"/>
</dbReference>
<evidence type="ECO:0000256" key="7">
    <source>
        <dbReference type="ARBA" id="ARBA00022840"/>
    </source>
</evidence>
<evidence type="ECO:0000256" key="8">
    <source>
        <dbReference type="ARBA" id="ARBA00023125"/>
    </source>
</evidence>
<reference evidence="18 19" key="1">
    <citation type="submission" date="2019-05" db="EMBL/GenBank/DDBJ databases">
        <authorList>
            <person name="Qu J.-H."/>
        </authorList>
    </citation>
    <scope>NUCLEOTIDE SEQUENCE [LARGE SCALE GENOMIC DNA]</scope>
    <source>
        <strain evidence="18 19">T17</strain>
    </source>
</reference>
<comment type="caution">
    <text evidence="18">The sequence shown here is derived from an EMBL/GenBank/DDBJ whole genome shotgun (WGS) entry which is preliminary data.</text>
</comment>
<dbReference type="GO" id="GO:0005524">
    <property type="term" value="F:ATP binding"/>
    <property type="evidence" value="ECO:0007669"/>
    <property type="project" value="UniProtKB-KW"/>
</dbReference>
<name>A0A5R9KZQ7_9BACT</name>
<feature type="domain" description="Helicase C-terminal" evidence="17">
    <location>
        <begin position="480"/>
        <end position="638"/>
    </location>
</feature>
<keyword evidence="5 15" id="KW-0378">Hydrolase</keyword>
<dbReference type="Pfam" id="PF00270">
    <property type="entry name" value="DEAD"/>
    <property type="match status" value="1"/>
</dbReference>
<keyword evidence="19" id="KW-1185">Reference proteome</keyword>
<dbReference type="Pfam" id="PF19833">
    <property type="entry name" value="RecG_dom3_C"/>
    <property type="match status" value="1"/>
</dbReference>
<evidence type="ECO:0000256" key="10">
    <source>
        <dbReference type="ARBA" id="ARBA00023204"/>
    </source>
</evidence>
<dbReference type="InterPro" id="IPR033454">
    <property type="entry name" value="RecG_wedge"/>
</dbReference>